<keyword evidence="1" id="KW-0472">Membrane</keyword>
<proteinExistence type="predicted"/>
<feature type="chain" id="PRO_5042985857" evidence="2">
    <location>
        <begin position="23"/>
        <end position="95"/>
    </location>
</feature>
<feature type="signal peptide" evidence="2">
    <location>
        <begin position="1"/>
        <end position="22"/>
    </location>
</feature>
<evidence type="ECO:0000256" key="1">
    <source>
        <dbReference type="SAM" id="Phobius"/>
    </source>
</evidence>
<evidence type="ECO:0000313" key="4">
    <source>
        <dbReference type="Proteomes" id="UP001301958"/>
    </source>
</evidence>
<dbReference type="AlphaFoldDB" id="A0AAN6YM21"/>
<dbReference type="Proteomes" id="UP001301958">
    <property type="component" value="Unassembled WGS sequence"/>
</dbReference>
<reference evidence="3" key="1">
    <citation type="journal article" date="2023" name="Mol. Phylogenet. Evol.">
        <title>Genome-scale phylogeny and comparative genomics of the fungal order Sordariales.</title>
        <authorList>
            <person name="Hensen N."/>
            <person name="Bonometti L."/>
            <person name="Westerberg I."/>
            <person name="Brannstrom I.O."/>
            <person name="Guillou S."/>
            <person name="Cros-Aarteil S."/>
            <person name="Calhoun S."/>
            <person name="Haridas S."/>
            <person name="Kuo A."/>
            <person name="Mondo S."/>
            <person name="Pangilinan J."/>
            <person name="Riley R."/>
            <person name="LaButti K."/>
            <person name="Andreopoulos B."/>
            <person name="Lipzen A."/>
            <person name="Chen C."/>
            <person name="Yan M."/>
            <person name="Daum C."/>
            <person name="Ng V."/>
            <person name="Clum A."/>
            <person name="Steindorff A."/>
            <person name="Ohm R.A."/>
            <person name="Martin F."/>
            <person name="Silar P."/>
            <person name="Natvig D.O."/>
            <person name="Lalanne C."/>
            <person name="Gautier V."/>
            <person name="Ament-Velasquez S.L."/>
            <person name="Kruys A."/>
            <person name="Hutchinson M.I."/>
            <person name="Powell A.J."/>
            <person name="Barry K."/>
            <person name="Miller A.N."/>
            <person name="Grigoriev I.V."/>
            <person name="Debuchy R."/>
            <person name="Gladieux P."/>
            <person name="Hiltunen Thoren M."/>
            <person name="Johannesson H."/>
        </authorList>
    </citation>
    <scope>NUCLEOTIDE SEQUENCE</scope>
    <source>
        <strain evidence="3">CBS 990.96</strain>
    </source>
</reference>
<evidence type="ECO:0000313" key="3">
    <source>
        <dbReference type="EMBL" id="KAK4221231.1"/>
    </source>
</evidence>
<keyword evidence="4" id="KW-1185">Reference proteome</keyword>
<dbReference type="EMBL" id="MU865570">
    <property type="protein sequence ID" value="KAK4221231.1"/>
    <property type="molecule type" value="Genomic_DNA"/>
</dbReference>
<reference evidence="3" key="2">
    <citation type="submission" date="2023-05" db="EMBL/GenBank/DDBJ databases">
        <authorList>
            <consortium name="Lawrence Berkeley National Laboratory"/>
            <person name="Steindorff A."/>
            <person name="Hensen N."/>
            <person name="Bonometti L."/>
            <person name="Westerberg I."/>
            <person name="Brannstrom I.O."/>
            <person name="Guillou S."/>
            <person name="Cros-Aarteil S."/>
            <person name="Calhoun S."/>
            <person name="Haridas S."/>
            <person name="Kuo A."/>
            <person name="Mondo S."/>
            <person name="Pangilinan J."/>
            <person name="Riley R."/>
            <person name="Labutti K."/>
            <person name="Andreopoulos B."/>
            <person name="Lipzen A."/>
            <person name="Chen C."/>
            <person name="Yanf M."/>
            <person name="Daum C."/>
            <person name="Ng V."/>
            <person name="Clum A."/>
            <person name="Ohm R."/>
            <person name="Martin F."/>
            <person name="Silar P."/>
            <person name="Natvig D."/>
            <person name="Lalanne C."/>
            <person name="Gautier V."/>
            <person name="Ament-Velasquez S.L."/>
            <person name="Kruys A."/>
            <person name="Hutchinson M.I."/>
            <person name="Powell A.J."/>
            <person name="Barry K."/>
            <person name="Miller A.N."/>
            <person name="Grigoriev I.V."/>
            <person name="Debuchy R."/>
            <person name="Gladieux P."/>
            <person name="Thoren M.H."/>
            <person name="Johannesson H."/>
        </authorList>
    </citation>
    <scope>NUCLEOTIDE SEQUENCE</scope>
    <source>
        <strain evidence="3">CBS 990.96</strain>
    </source>
</reference>
<keyword evidence="2" id="KW-0732">Signal</keyword>
<organism evidence="3 4">
    <name type="scientific">Podospora fimiseda</name>
    <dbReference type="NCBI Taxonomy" id="252190"/>
    <lineage>
        <taxon>Eukaryota</taxon>
        <taxon>Fungi</taxon>
        <taxon>Dikarya</taxon>
        <taxon>Ascomycota</taxon>
        <taxon>Pezizomycotina</taxon>
        <taxon>Sordariomycetes</taxon>
        <taxon>Sordariomycetidae</taxon>
        <taxon>Sordariales</taxon>
        <taxon>Podosporaceae</taxon>
        <taxon>Podospora</taxon>
    </lineage>
</organism>
<feature type="transmembrane region" description="Helical" evidence="1">
    <location>
        <begin position="51"/>
        <end position="73"/>
    </location>
</feature>
<protein>
    <submittedName>
        <fullName evidence="3">Uncharacterized protein</fullName>
    </submittedName>
</protein>
<comment type="caution">
    <text evidence="3">The sequence shown here is derived from an EMBL/GenBank/DDBJ whole genome shotgun (WGS) entry which is preliminary data.</text>
</comment>
<evidence type="ECO:0000256" key="2">
    <source>
        <dbReference type="SAM" id="SignalP"/>
    </source>
</evidence>
<keyword evidence="1" id="KW-1133">Transmembrane helix</keyword>
<name>A0AAN6YM21_9PEZI</name>
<sequence length="95" mass="10561">MKSINWSLVFVILTLLAITAFCAPTPSTTTGVITHNAIIARDAGPFTNGQFAGLIIGGLCIIFLAPLLAYVFLWRFCMLWSMFCGMFWSEMMEDE</sequence>
<accession>A0AAN6YM21</accession>
<keyword evidence="1" id="KW-0812">Transmembrane</keyword>
<gene>
    <name evidence="3" type="ORF">QBC38DRAFT_523002</name>
</gene>